<evidence type="ECO:0000313" key="2">
    <source>
        <dbReference type="Proteomes" id="UP001302602"/>
    </source>
</evidence>
<reference evidence="1" key="1">
    <citation type="journal article" date="2023" name="Mol. Phylogenet. Evol.">
        <title>Genome-scale phylogeny and comparative genomics of the fungal order Sordariales.</title>
        <authorList>
            <person name="Hensen N."/>
            <person name="Bonometti L."/>
            <person name="Westerberg I."/>
            <person name="Brannstrom I.O."/>
            <person name="Guillou S."/>
            <person name="Cros-Aarteil S."/>
            <person name="Calhoun S."/>
            <person name="Haridas S."/>
            <person name="Kuo A."/>
            <person name="Mondo S."/>
            <person name="Pangilinan J."/>
            <person name="Riley R."/>
            <person name="LaButti K."/>
            <person name="Andreopoulos B."/>
            <person name="Lipzen A."/>
            <person name="Chen C."/>
            <person name="Yan M."/>
            <person name="Daum C."/>
            <person name="Ng V."/>
            <person name="Clum A."/>
            <person name="Steindorff A."/>
            <person name="Ohm R.A."/>
            <person name="Martin F."/>
            <person name="Silar P."/>
            <person name="Natvig D.O."/>
            <person name="Lalanne C."/>
            <person name="Gautier V."/>
            <person name="Ament-Velasquez S.L."/>
            <person name="Kruys A."/>
            <person name="Hutchinson M.I."/>
            <person name="Powell A.J."/>
            <person name="Barry K."/>
            <person name="Miller A.N."/>
            <person name="Grigoriev I.V."/>
            <person name="Debuchy R."/>
            <person name="Gladieux P."/>
            <person name="Hiltunen Thoren M."/>
            <person name="Johannesson H."/>
        </authorList>
    </citation>
    <scope>NUCLEOTIDE SEQUENCE</scope>
    <source>
        <strain evidence="1">CBS 731.68</strain>
    </source>
</reference>
<name>A0AAN6U6C6_9PEZI</name>
<keyword evidence="2" id="KW-1185">Reference proteome</keyword>
<proteinExistence type="predicted"/>
<dbReference type="RefSeq" id="XP_062651063.1">
    <property type="nucleotide sequence ID" value="XM_062786203.1"/>
</dbReference>
<sequence>MSRAGPPSCEYDSTVRRCIWRMAPLCDGEFFLERAPVTYRSYTGRILKAHVCQIAALGAKAKSKTSFDWGSMDDFTLTTRSSTSVHQGRCVSTAQLRAGFLGGRKSTTRLVGALKRCVWLEPELDAMVLSEMLLTLSLFWFIESSDGRQFLGFSLIEVGFALLLARPPAPLPNSGQTLQGEAVDPPVPARHTSVHLFVMRKDQSEASIAPWNWSLGFRVTDIVRPAACRSADLGFASDP</sequence>
<dbReference type="Proteomes" id="UP001302602">
    <property type="component" value="Unassembled WGS sequence"/>
</dbReference>
<dbReference type="GeneID" id="87822969"/>
<accession>A0AAN6U6C6</accession>
<dbReference type="AlphaFoldDB" id="A0AAN6U6C6"/>
<dbReference type="EMBL" id="MU853224">
    <property type="protein sequence ID" value="KAK4127292.1"/>
    <property type="molecule type" value="Genomic_DNA"/>
</dbReference>
<protein>
    <submittedName>
        <fullName evidence="1">Uncharacterized protein</fullName>
    </submittedName>
</protein>
<organism evidence="1 2">
    <name type="scientific">Parathielavia appendiculata</name>
    <dbReference type="NCBI Taxonomy" id="2587402"/>
    <lineage>
        <taxon>Eukaryota</taxon>
        <taxon>Fungi</taxon>
        <taxon>Dikarya</taxon>
        <taxon>Ascomycota</taxon>
        <taxon>Pezizomycotina</taxon>
        <taxon>Sordariomycetes</taxon>
        <taxon>Sordariomycetidae</taxon>
        <taxon>Sordariales</taxon>
        <taxon>Chaetomiaceae</taxon>
        <taxon>Parathielavia</taxon>
    </lineage>
</organism>
<reference evidence="1" key="2">
    <citation type="submission" date="2023-05" db="EMBL/GenBank/DDBJ databases">
        <authorList>
            <consortium name="Lawrence Berkeley National Laboratory"/>
            <person name="Steindorff A."/>
            <person name="Hensen N."/>
            <person name="Bonometti L."/>
            <person name="Westerberg I."/>
            <person name="Brannstrom I.O."/>
            <person name="Guillou S."/>
            <person name="Cros-Aarteil S."/>
            <person name="Calhoun S."/>
            <person name="Haridas S."/>
            <person name="Kuo A."/>
            <person name="Mondo S."/>
            <person name="Pangilinan J."/>
            <person name="Riley R."/>
            <person name="Labutti K."/>
            <person name="Andreopoulos B."/>
            <person name="Lipzen A."/>
            <person name="Chen C."/>
            <person name="Yanf M."/>
            <person name="Daum C."/>
            <person name="Ng V."/>
            <person name="Clum A."/>
            <person name="Ohm R."/>
            <person name="Martin F."/>
            <person name="Silar P."/>
            <person name="Natvig D."/>
            <person name="Lalanne C."/>
            <person name="Gautier V."/>
            <person name="Ament-Velasquez S.L."/>
            <person name="Kruys A."/>
            <person name="Hutchinson M.I."/>
            <person name="Powell A.J."/>
            <person name="Barry K."/>
            <person name="Miller A.N."/>
            <person name="Grigoriev I.V."/>
            <person name="Debuchy R."/>
            <person name="Gladieux P."/>
            <person name="Thoren M.H."/>
            <person name="Johannesson H."/>
        </authorList>
    </citation>
    <scope>NUCLEOTIDE SEQUENCE</scope>
    <source>
        <strain evidence="1">CBS 731.68</strain>
    </source>
</reference>
<gene>
    <name evidence="1" type="ORF">N657DRAFT_203311</name>
</gene>
<comment type="caution">
    <text evidence="1">The sequence shown here is derived from an EMBL/GenBank/DDBJ whole genome shotgun (WGS) entry which is preliminary data.</text>
</comment>
<evidence type="ECO:0000313" key="1">
    <source>
        <dbReference type="EMBL" id="KAK4127292.1"/>
    </source>
</evidence>